<feature type="compositionally biased region" description="Basic residues" evidence="1">
    <location>
        <begin position="78"/>
        <end position="93"/>
    </location>
</feature>
<name>A0A8J5JPF7_HOMAM</name>
<evidence type="ECO:0000313" key="3">
    <source>
        <dbReference type="Proteomes" id="UP000747542"/>
    </source>
</evidence>
<feature type="region of interest" description="Disordered" evidence="1">
    <location>
        <begin position="121"/>
        <end position="140"/>
    </location>
</feature>
<proteinExistence type="predicted"/>
<keyword evidence="3" id="KW-1185">Reference proteome</keyword>
<evidence type="ECO:0000313" key="2">
    <source>
        <dbReference type="EMBL" id="KAG7161550.1"/>
    </source>
</evidence>
<accession>A0A8J5JPF7</accession>
<comment type="caution">
    <text evidence="2">The sequence shown here is derived from an EMBL/GenBank/DDBJ whole genome shotgun (WGS) entry which is preliminary data.</text>
</comment>
<dbReference type="EMBL" id="JAHLQT010028947">
    <property type="protein sequence ID" value="KAG7161550.1"/>
    <property type="molecule type" value="Genomic_DNA"/>
</dbReference>
<dbReference type="Proteomes" id="UP000747542">
    <property type="component" value="Unassembled WGS sequence"/>
</dbReference>
<protein>
    <submittedName>
        <fullName evidence="2">Uncharacterized protein</fullName>
    </submittedName>
</protein>
<organism evidence="2 3">
    <name type="scientific">Homarus americanus</name>
    <name type="common">American lobster</name>
    <dbReference type="NCBI Taxonomy" id="6706"/>
    <lineage>
        <taxon>Eukaryota</taxon>
        <taxon>Metazoa</taxon>
        <taxon>Ecdysozoa</taxon>
        <taxon>Arthropoda</taxon>
        <taxon>Crustacea</taxon>
        <taxon>Multicrustacea</taxon>
        <taxon>Malacostraca</taxon>
        <taxon>Eumalacostraca</taxon>
        <taxon>Eucarida</taxon>
        <taxon>Decapoda</taxon>
        <taxon>Pleocyemata</taxon>
        <taxon>Astacidea</taxon>
        <taxon>Nephropoidea</taxon>
        <taxon>Nephropidae</taxon>
        <taxon>Homarus</taxon>
    </lineage>
</organism>
<sequence>MAIIWIDEQGKLKGKIKIERKGKEKEKMKAERDIEKKRTSKRCMVVVLDRTGNERVNEACSVRRGGERNNIRTMGKYAGRKVSRKKEGRKRKGNKELQYVGGKRGRRKRTQRCDWEWQRKTEERDRGEVNGGERRRRETEERITCLAWDIDRGIK</sequence>
<dbReference type="AlphaFoldDB" id="A0A8J5JPF7"/>
<reference evidence="2" key="1">
    <citation type="journal article" date="2021" name="Sci. Adv.">
        <title>The American lobster genome reveals insights on longevity, neural, and immune adaptations.</title>
        <authorList>
            <person name="Polinski J.M."/>
            <person name="Zimin A.V."/>
            <person name="Clark K.F."/>
            <person name="Kohn A.B."/>
            <person name="Sadowski N."/>
            <person name="Timp W."/>
            <person name="Ptitsyn A."/>
            <person name="Khanna P."/>
            <person name="Romanova D.Y."/>
            <person name="Williams P."/>
            <person name="Greenwood S.J."/>
            <person name="Moroz L.L."/>
            <person name="Walt D.R."/>
            <person name="Bodnar A.G."/>
        </authorList>
    </citation>
    <scope>NUCLEOTIDE SEQUENCE</scope>
    <source>
        <strain evidence="2">GMGI-L3</strain>
    </source>
</reference>
<gene>
    <name evidence="2" type="ORF">Hamer_G014107</name>
</gene>
<feature type="region of interest" description="Disordered" evidence="1">
    <location>
        <begin position="78"/>
        <end position="111"/>
    </location>
</feature>
<evidence type="ECO:0000256" key="1">
    <source>
        <dbReference type="SAM" id="MobiDB-lite"/>
    </source>
</evidence>